<gene>
    <name evidence="7" type="primary">nadE</name>
    <name evidence="11" type="ORF">F5I99_01895</name>
</gene>
<dbReference type="EC" id="6.3.5.1" evidence="7 8"/>
<evidence type="ECO:0000256" key="1">
    <source>
        <dbReference type="ARBA" id="ARBA00005188"/>
    </source>
</evidence>
<evidence type="ECO:0000313" key="11">
    <source>
        <dbReference type="EMBL" id="QEW05344.1"/>
    </source>
</evidence>
<proteinExistence type="inferred from homology"/>
<keyword evidence="12" id="KW-1185">Reference proteome</keyword>
<evidence type="ECO:0000256" key="5">
    <source>
        <dbReference type="ARBA" id="ARBA00022840"/>
    </source>
</evidence>
<dbReference type="InterPro" id="IPR036526">
    <property type="entry name" value="C-N_Hydrolase_sf"/>
</dbReference>
<dbReference type="UniPathway" id="UPA00253">
    <property type="reaction ID" value="UER00334"/>
</dbReference>
<dbReference type="PIRSF" id="PIRSF006630">
    <property type="entry name" value="NADS_GAT"/>
    <property type="match status" value="1"/>
</dbReference>
<dbReference type="HAMAP" id="MF_02090">
    <property type="entry name" value="NadE_glutamine_dep"/>
    <property type="match status" value="1"/>
</dbReference>
<feature type="binding site" evidence="7">
    <location>
        <position position="372"/>
    </location>
    <ligand>
        <name>deamido-NAD(+)</name>
        <dbReference type="ChEBI" id="CHEBI:58437"/>
        <note>ligand shared between two neighboring subunits</note>
    </ligand>
</feature>
<feature type="domain" description="CN hydrolase" evidence="10">
    <location>
        <begin position="5"/>
        <end position="252"/>
    </location>
</feature>
<feature type="binding site" evidence="7">
    <location>
        <position position="175"/>
    </location>
    <ligand>
        <name>L-glutamine</name>
        <dbReference type="ChEBI" id="CHEBI:58359"/>
    </ligand>
</feature>
<dbReference type="Pfam" id="PF00795">
    <property type="entry name" value="CN_hydrolase"/>
    <property type="match status" value="1"/>
</dbReference>
<dbReference type="PANTHER" id="PTHR23090:SF9">
    <property type="entry name" value="GLUTAMINE-DEPENDENT NAD(+) SYNTHETASE"/>
    <property type="match status" value="1"/>
</dbReference>
<name>A0A5J6L9P9_9GAMM</name>
<reference evidence="11 12" key="1">
    <citation type="submission" date="2019-09" db="EMBL/GenBank/DDBJ databases">
        <title>Nitrincola iocasae sp. nov., a bacterium isolated from the sediment collected at a cold seep field in South China Sea.</title>
        <authorList>
            <person name="Zhang H."/>
            <person name="Wang H."/>
            <person name="Li C."/>
        </authorList>
    </citation>
    <scope>NUCLEOTIDE SEQUENCE [LARGE SCALE GENOMIC DNA]</scope>
    <source>
        <strain evidence="11 12">KXZD1103</strain>
    </source>
</reference>
<dbReference type="Gene3D" id="3.40.50.620">
    <property type="entry name" value="HUPs"/>
    <property type="match status" value="1"/>
</dbReference>
<feature type="binding site" evidence="7">
    <location>
        <position position="396"/>
    </location>
    <ligand>
        <name>ATP</name>
        <dbReference type="ChEBI" id="CHEBI:30616"/>
    </ligand>
</feature>
<evidence type="ECO:0000256" key="6">
    <source>
        <dbReference type="ARBA" id="ARBA00023027"/>
    </source>
</evidence>
<evidence type="ECO:0000313" key="12">
    <source>
        <dbReference type="Proteomes" id="UP000325606"/>
    </source>
</evidence>
<dbReference type="GO" id="GO:0005524">
    <property type="term" value="F:ATP binding"/>
    <property type="evidence" value="ECO:0007669"/>
    <property type="project" value="UniProtKB-UniRule"/>
</dbReference>
<dbReference type="EMBL" id="CP044222">
    <property type="protein sequence ID" value="QEW05344.1"/>
    <property type="molecule type" value="Genomic_DNA"/>
</dbReference>
<dbReference type="Proteomes" id="UP000325606">
    <property type="component" value="Chromosome"/>
</dbReference>
<feature type="active site" description="For glutaminase activity" evidence="7">
    <location>
        <position position="113"/>
    </location>
</feature>
<dbReference type="GO" id="GO:0009435">
    <property type="term" value="P:NAD+ biosynthetic process"/>
    <property type="evidence" value="ECO:0007669"/>
    <property type="project" value="UniProtKB-UniRule"/>
</dbReference>
<dbReference type="CDD" id="cd07570">
    <property type="entry name" value="GAT_Gln-NAD-synth"/>
    <property type="match status" value="1"/>
</dbReference>
<keyword evidence="4 7" id="KW-0547">Nucleotide-binding</keyword>
<accession>A0A5J6L9P9</accession>
<feature type="binding site" evidence="7">
    <location>
        <begin position="289"/>
        <end position="296"/>
    </location>
    <ligand>
        <name>ATP</name>
        <dbReference type="ChEBI" id="CHEBI:30616"/>
    </ligand>
</feature>
<dbReference type="RefSeq" id="WP_151053389.1">
    <property type="nucleotide sequence ID" value="NZ_CP044222.1"/>
</dbReference>
<evidence type="ECO:0000256" key="3">
    <source>
        <dbReference type="ARBA" id="ARBA00022598"/>
    </source>
</evidence>
<keyword evidence="3 7" id="KW-0436">Ligase</keyword>
<keyword evidence="6 7" id="KW-0520">NAD</keyword>
<dbReference type="NCBIfam" id="NF010588">
    <property type="entry name" value="PRK13981.1"/>
    <property type="match status" value="1"/>
</dbReference>
<feature type="active site" description="Nucleophile; for glutaminase activity" evidence="7">
    <location>
        <position position="149"/>
    </location>
</feature>
<dbReference type="InterPro" id="IPR014729">
    <property type="entry name" value="Rossmann-like_a/b/a_fold"/>
</dbReference>
<dbReference type="AlphaFoldDB" id="A0A5J6L9P9"/>
<dbReference type="Gene3D" id="3.60.110.10">
    <property type="entry name" value="Carbon-nitrogen hydrolase"/>
    <property type="match status" value="1"/>
</dbReference>
<organism evidence="11 12">
    <name type="scientific">Nitrincola iocasae</name>
    <dbReference type="NCBI Taxonomy" id="2614693"/>
    <lineage>
        <taxon>Bacteria</taxon>
        <taxon>Pseudomonadati</taxon>
        <taxon>Pseudomonadota</taxon>
        <taxon>Gammaproteobacteria</taxon>
        <taxon>Oceanospirillales</taxon>
        <taxon>Oceanospirillaceae</taxon>
        <taxon>Nitrincola</taxon>
    </lineage>
</organism>
<dbReference type="CDD" id="cd00553">
    <property type="entry name" value="NAD_synthase"/>
    <property type="match status" value="1"/>
</dbReference>
<protein>
    <recommendedName>
        <fullName evidence="7 8">Glutamine-dependent NAD(+) synthetase</fullName>
        <ecNumber evidence="7 8">6.3.5.1</ecNumber>
    </recommendedName>
    <alternativeName>
        <fullName evidence="7 8">NAD(+) synthase [glutamine-hydrolyzing]</fullName>
    </alternativeName>
</protein>
<evidence type="ECO:0000256" key="7">
    <source>
        <dbReference type="HAMAP-Rule" id="MF_02090"/>
    </source>
</evidence>
<feature type="active site" description="Proton acceptor; for glutaminase activity" evidence="7">
    <location>
        <position position="46"/>
    </location>
</feature>
<dbReference type="GO" id="GO:0008795">
    <property type="term" value="F:NAD+ synthase activity"/>
    <property type="evidence" value="ECO:0007669"/>
    <property type="project" value="UniProtKB-UniRule"/>
</dbReference>
<dbReference type="GO" id="GO:0004359">
    <property type="term" value="F:glutaminase activity"/>
    <property type="evidence" value="ECO:0007669"/>
    <property type="project" value="InterPro"/>
</dbReference>
<comment type="caution">
    <text evidence="7">Lacks conserved residue(s) required for the propagation of feature annotation.</text>
</comment>
<dbReference type="GO" id="GO:0003952">
    <property type="term" value="F:NAD+ synthase (glutamine-hydrolyzing) activity"/>
    <property type="evidence" value="ECO:0007669"/>
    <property type="project" value="UniProtKB-UniRule"/>
</dbReference>
<dbReference type="GO" id="GO:0005737">
    <property type="term" value="C:cytoplasm"/>
    <property type="evidence" value="ECO:0007669"/>
    <property type="project" value="InterPro"/>
</dbReference>
<dbReference type="InterPro" id="IPR022310">
    <property type="entry name" value="NAD/GMP_synthase"/>
</dbReference>
<dbReference type="InterPro" id="IPR003010">
    <property type="entry name" value="C-N_Hydrolase"/>
</dbReference>
<evidence type="ECO:0000259" key="10">
    <source>
        <dbReference type="PROSITE" id="PS50263"/>
    </source>
</evidence>
<dbReference type="FunFam" id="3.40.50.620:FF:000106">
    <property type="entry name" value="Glutamine-dependent NAD(+) synthetase"/>
    <property type="match status" value="1"/>
</dbReference>
<dbReference type="SUPFAM" id="SSF56317">
    <property type="entry name" value="Carbon-nitrogen hydrolase"/>
    <property type="match status" value="1"/>
</dbReference>
<feature type="binding site" evidence="7">
    <location>
        <position position="401"/>
    </location>
    <ligand>
        <name>deamido-NAD(+)</name>
        <dbReference type="ChEBI" id="CHEBI:58437"/>
        <note>ligand shared between two neighboring subunits</note>
    </ligand>
</feature>
<evidence type="ECO:0000256" key="8">
    <source>
        <dbReference type="PIRNR" id="PIRNR006630"/>
    </source>
</evidence>
<dbReference type="Pfam" id="PF02540">
    <property type="entry name" value="NAD_synthase"/>
    <property type="match status" value="1"/>
</dbReference>
<dbReference type="KEGG" id="nik:F5I99_01895"/>
<evidence type="ECO:0000256" key="4">
    <source>
        <dbReference type="ARBA" id="ARBA00022741"/>
    </source>
</evidence>
<evidence type="ECO:0000256" key="9">
    <source>
        <dbReference type="RuleBase" id="RU003811"/>
    </source>
</evidence>
<dbReference type="SUPFAM" id="SSF52402">
    <property type="entry name" value="Adenine nucleotide alpha hydrolases-like"/>
    <property type="match status" value="1"/>
</dbReference>
<dbReference type="InterPro" id="IPR014445">
    <property type="entry name" value="Gln-dep_NAD_synthase"/>
</dbReference>
<keyword evidence="5 7" id="KW-0067">ATP-binding</keyword>
<comment type="catalytic activity">
    <reaction evidence="7 8">
        <text>deamido-NAD(+) + L-glutamine + ATP + H2O = L-glutamate + AMP + diphosphate + NAD(+) + H(+)</text>
        <dbReference type="Rhea" id="RHEA:24384"/>
        <dbReference type="ChEBI" id="CHEBI:15377"/>
        <dbReference type="ChEBI" id="CHEBI:15378"/>
        <dbReference type="ChEBI" id="CHEBI:29985"/>
        <dbReference type="ChEBI" id="CHEBI:30616"/>
        <dbReference type="ChEBI" id="CHEBI:33019"/>
        <dbReference type="ChEBI" id="CHEBI:57540"/>
        <dbReference type="ChEBI" id="CHEBI:58359"/>
        <dbReference type="ChEBI" id="CHEBI:58437"/>
        <dbReference type="ChEBI" id="CHEBI:456215"/>
        <dbReference type="EC" id="6.3.5.1"/>
    </reaction>
</comment>
<feature type="binding site" evidence="7">
    <location>
        <position position="181"/>
    </location>
    <ligand>
        <name>L-glutamine</name>
        <dbReference type="ChEBI" id="CHEBI:58359"/>
    </ligand>
</feature>
<dbReference type="PROSITE" id="PS50263">
    <property type="entry name" value="CN_HYDROLASE"/>
    <property type="match status" value="1"/>
</dbReference>
<feature type="binding site" evidence="7">
    <location>
        <position position="511"/>
    </location>
    <ligand>
        <name>deamido-NAD(+)</name>
        <dbReference type="ChEBI" id="CHEBI:58437"/>
        <note>ligand shared between two neighboring subunits</note>
    </ligand>
</feature>
<dbReference type="PANTHER" id="PTHR23090">
    <property type="entry name" value="NH 3 /GLUTAMINE-DEPENDENT NAD + SYNTHETASE"/>
    <property type="match status" value="1"/>
</dbReference>
<dbReference type="NCBIfam" id="TIGR00552">
    <property type="entry name" value="nadE"/>
    <property type="match status" value="1"/>
</dbReference>
<evidence type="ECO:0000256" key="2">
    <source>
        <dbReference type="ARBA" id="ARBA00007145"/>
    </source>
</evidence>
<comment type="similarity">
    <text evidence="9">Belongs to the NAD synthetase family.</text>
</comment>
<sequence>MTDTLRVAMAQLNFLVGDIPGNTDKILAAAVTARDQHQADVLLCSELAITGYPPEDLLLRPSLEPRIEKALQRLCQELQGITLVVGYPRYNEGRLYNMAGVIHQGELIFEYAKQCLPNFQVFDEQRYFVAGHQSGTFSLKGCRIGLTICEDIWHSTPVEQLKAQGAELILNLNASPFHAGKTGLRLQVLAQRAQECGAPIIYVNQFGAQDELVFDGGSLVVSAEGELVFSAAHFSESLDCVDYQVSTGKISPLQASQPFPDYEASVYQALVTGVRDYVEKNHFPKVVLGLSGGIDSAVTAAIAVDALGPERVEVVMMPFRYTASMSVEDAEGQAKMLGMRYSAISIEPLYDSFMQQLAPAFAGLKPDTTEENLQARCRGVLLMAISNKTGALVLTTGNKSEVAVGYSTLYGDMAGGFDVLKDVPKTLVYRLANYRNSLSPAIPQRVIDRPPSAELAPGQQDQDSLPDYDDLDRILELYVERDFSAHAIIAEGFDEAVVQRVVRLVDVNEYKRRQAPIGPRITQRGFGRDRRYPITSGWRPGE</sequence>
<comment type="similarity">
    <text evidence="2 7 8">In the C-terminal section; belongs to the NAD synthetase family.</text>
</comment>
<comment type="function">
    <text evidence="7">Catalyzes the ATP-dependent amidation of deamido-NAD to form NAD. Uses L-glutamine as a nitrogen source.</text>
</comment>
<dbReference type="InterPro" id="IPR003694">
    <property type="entry name" value="NAD_synthase"/>
</dbReference>
<comment type="pathway">
    <text evidence="1 7 8">Cofactor biosynthesis; NAD(+) biosynthesis; NAD(+) from deamido-NAD(+) (L-Gln route): step 1/1.</text>
</comment>